<keyword evidence="3" id="KW-1185">Reference proteome</keyword>
<gene>
    <name evidence="2" type="ORF">QE152_g27493</name>
</gene>
<sequence>MDEGVQSESSPLSQVVVVIVVDVGDCVLAWYTAIITSTQFTDELKNDHERKSGAKEVKNLRKNLSEDAKQVKKGRKDLVEETDTEGDDDKVILGRDTDSGSEFDEERDAQSQIRQEDLEEGTWVAVNYYDQDKLLVLMILSIQ</sequence>
<evidence type="ECO:0000256" key="1">
    <source>
        <dbReference type="SAM" id="MobiDB-lite"/>
    </source>
</evidence>
<name>A0AAW1JVB4_POPJA</name>
<organism evidence="2 3">
    <name type="scientific">Popillia japonica</name>
    <name type="common">Japanese beetle</name>
    <dbReference type="NCBI Taxonomy" id="7064"/>
    <lineage>
        <taxon>Eukaryota</taxon>
        <taxon>Metazoa</taxon>
        <taxon>Ecdysozoa</taxon>
        <taxon>Arthropoda</taxon>
        <taxon>Hexapoda</taxon>
        <taxon>Insecta</taxon>
        <taxon>Pterygota</taxon>
        <taxon>Neoptera</taxon>
        <taxon>Endopterygota</taxon>
        <taxon>Coleoptera</taxon>
        <taxon>Polyphaga</taxon>
        <taxon>Scarabaeiformia</taxon>
        <taxon>Scarabaeidae</taxon>
        <taxon>Rutelinae</taxon>
        <taxon>Popillia</taxon>
    </lineage>
</organism>
<accession>A0AAW1JVB4</accession>
<feature type="compositionally biased region" description="Basic and acidic residues" evidence="1">
    <location>
        <begin position="89"/>
        <end position="98"/>
    </location>
</feature>
<dbReference type="AlphaFoldDB" id="A0AAW1JVB4"/>
<dbReference type="Proteomes" id="UP001458880">
    <property type="component" value="Unassembled WGS sequence"/>
</dbReference>
<dbReference type="EMBL" id="JASPKY010000338">
    <property type="protein sequence ID" value="KAK9708010.1"/>
    <property type="molecule type" value="Genomic_DNA"/>
</dbReference>
<evidence type="ECO:0000313" key="2">
    <source>
        <dbReference type="EMBL" id="KAK9708010.1"/>
    </source>
</evidence>
<comment type="caution">
    <text evidence="2">The sequence shown here is derived from an EMBL/GenBank/DDBJ whole genome shotgun (WGS) entry which is preliminary data.</text>
</comment>
<feature type="region of interest" description="Disordered" evidence="1">
    <location>
        <begin position="66"/>
        <end position="114"/>
    </location>
</feature>
<proteinExistence type="predicted"/>
<protein>
    <submittedName>
        <fullName evidence="2">Uncharacterized protein</fullName>
    </submittedName>
</protein>
<reference evidence="2 3" key="1">
    <citation type="journal article" date="2024" name="BMC Genomics">
        <title>De novo assembly and annotation of Popillia japonica's genome with initial clues to its potential as an invasive pest.</title>
        <authorList>
            <person name="Cucini C."/>
            <person name="Boschi S."/>
            <person name="Funari R."/>
            <person name="Cardaioli E."/>
            <person name="Iannotti N."/>
            <person name="Marturano G."/>
            <person name="Paoli F."/>
            <person name="Bruttini M."/>
            <person name="Carapelli A."/>
            <person name="Frati F."/>
            <person name="Nardi F."/>
        </authorList>
    </citation>
    <scope>NUCLEOTIDE SEQUENCE [LARGE SCALE GENOMIC DNA]</scope>
    <source>
        <strain evidence="2">DMR45628</strain>
    </source>
</reference>
<evidence type="ECO:0000313" key="3">
    <source>
        <dbReference type="Proteomes" id="UP001458880"/>
    </source>
</evidence>